<protein>
    <submittedName>
        <fullName evidence="2">GNAT family N-acetyltransferase</fullName>
    </submittedName>
</protein>
<proteinExistence type="predicted"/>
<sequence length="240" mass="26535">MVLADPSAARPVLPGESALDNPAWSSLTGFHAPLAIGGDLVRRYPEDVSPFMGVRDFADPDVWEAIIELMGHDAEVGISHAEPVLPAGWTEVYRVPGVQLVQTEQLSPRPDAEAVELGAQDAAEMMDLVERTRPGPFRPRTHEMGRYVGVRRGGRLVAMAGERLHPAGWTEISAVCVDDRFRRQGLASRMVLDIAFHIQQRGDRALLHASAENTGAIRAYEKLGFRLRRRLSFWGARTPR</sequence>
<comment type="caution">
    <text evidence="2">The sequence shown here is derived from an EMBL/GenBank/DDBJ whole genome shotgun (WGS) entry which is preliminary data.</text>
</comment>
<gene>
    <name evidence="2" type="ORF">ACFFF6_00915</name>
</gene>
<accession>A0ABV6R6A2</accession>
<dbReference type="Gene3D" id="3.40.630.30">
    <property type="match status" value="1"/>
</dbReference>
<dbReference type="Pfam" id="PF08445">
    <property type="entry name" value="FR47"/>
    <property type="match status" value="1"/>
</dbReference>
<organism evidence="2 3">
    <name type="scientific">Brachybacterium hainanense</name>
    <dbReference type="NCBI Taxonomy" id="1541174"/>
    <lineage>
        <taxon>Bacteria</taxon>
        <taxon>Bacillati</taxon>
        <taxon>Actinomycetota</taxon>
        <taxon>Actinomycetes</taxon>
        <taxon>Micrococcales</taxon>
        <taxon>Dermabacteraceae</taxon>
        <taxon>Brachybacterium</taxon>
    </lineage>
</organism>
<evidence type="ECO:0000259" key="1">
    <source>
        <dbReference type="PROSITE" id="PS51186"/>
    </source>
</evidence>
<evidence type="ECO:0000313" key="3">
    <source>
        <dbReference type="Proteomes" id="UP001589793"/>
    </source>
</evidence>
<dbReference type="PROSITE" id="PS51186">
    <property type="entry name" value="GNAT"/>
    <property type="match status" value="1"/>
</dbReference>
<reference evidence="2 3" key="1">
    <citation type="submission" date="2024-09" db="EMBL/GenBank/DDBJ databases">
        <authorList>
            <person name="Sun Q."/>
            <person name="Mori K."/>
        </authorList>
    </citation>
    <scope>NUCLEOTIDE SEQUENCE [LARGE SCALE GENOMIC DNA]</scope>
    <source>
        <strain evidence="2 3">CICC 10874</strain>
    </source>
</reference>
<keyword evidence="3" id="KW-1185">Reference proteome</keyword>
<dbReference type="EMBL" id="JBHLSV010000001">
    <property type="protein sequence ID" value="MFC0672509.1"/>
    <property type="molecule type" value="Genomic_DNA"/>
</dbReference>
<evidence type="ECO:0000313" key="2">
    <source>
        <dbReference type="EMBL" id="MFC0672509.1"/>
    </source>
</evidence>
<dbReference type="InterPro" id="IPR016181">
    <property type="entry name" value="Acyl_CoA_acyltransferase"/>
</dbReference>
<dbReference type="InterPro" id="IPR000182">
    <property type="entry name" value="GNAT_dom"/>
</dbReference>
<name>A0ABV6R6A2_9MICO</name>
<feature type="domain" description="N-acetyltransferase" evidence="1">
    <location>
        <begin position="112"/>
        <end position="240"/>
    </location>
</feature>
<dbReference type="CDD" id="cd04301">
    <property type="entry name" value="NAT_SF"/>
    <property type="match status" value="1"/>
</dbReference>
<dbReference type="InterPro" id="IPR013653">
    <property type="entry name" value="GCN5-like_dom"/>
</dbReference>
<dbReference type="RefSeq" id="WP_376977337.1">
    <property type="nucleotide sequence ID" value="NZ_JBHLSV010000001.1"/>
</dbReference>
<dbReference type="Proteomes" id="UP001589793">
    <property type="component" value="Unassembled WGS sequence"/>
</dbReference>
<dbReference type="SUPFAM" id="SSF55729">
    <property type="entry name" value="Acyl-CoA N-acyltransferases (Nat)"/>
    <property type="match status" value="1"/>
</dbReference>